<gene>
    <name evidence="1" type="ordered locus">MTR_7g072740</name>
</gene>
<keyword evidence="3" id="KW-1185">Reference proteome</keyword>
<keyword evidence="1" id="KW-0472">Membrane</keyword>
<dbReference type="AlphaFoldDB" id="G7KX38"/>
<dbReference type="EMBL" id="CM001223">
    <property type="protein sequence ID" value="AES79798.1"/>
    <property type="molecule type" value="Genomic_DNA"/>
</dbReference>
<reference evidence="1 3" key="2">
    <citation type="journal article" date="2014" name="BMC Genomics">
        <title>An improved genome release (version Mt4.0) for the model legume Medicago truncatula.</title>
        <authorList>
            <person name="Tang H."/>
            <person name="Krishnakumar V."/>
            <person name="Bidwell S."/>
            <person name="Rosen B."/>
            <person name="Chan A."/>
            <person name="Zhou S."/>
            <person name="Gentzbittel L."/>
            <person name="Childs K.L."/>
            <person name="Yandell M."/>
            <person name="Gundlach H."/>
            <person name="Mayer K.F."/>
            <person name="Schwartz D.C."/>
            <person name="Town C.D."/>
        </authorList>
    </citation>
    <scope>GENOME REANNOTATION</scope>
    <source>
        <strain evidence="2 3">cv. Jemalong A17</strain>
    </source>
</reference>
<protein>
    <submittedName>
        <fullName evidence="1">Transmembrane protein, putative</fullName>
    </submittedName>
</protein>
<evidence type="ECO:0000313" key="1">
    <source>
        <dbReference type="EMBL" id="AES79798.1"/>
    </source>
</evidence>
<sequence length="86" mass="9373">MDIDSSIVQKLVTFPSCMQNQTVVALVPEVVAVGEERAHVTKIVSKLATCSYYSKLNYFAPLCLLSCILVIGSQDSQFGCKNKNDA</sequence>
<accession>G7KX38</accession>
<dbReference type="EnsemblPlants" id="AES79798">
    <property type="protein sequence ID" value="AES79798"/>
    <property type="gene ID" value="MTR_7g072740"/>
</dbReference>
<keyword evidence="1" id="KW-0812">Transmembrane</keyword>
<reference evidence="2" key="3">
    <citation type="submission" date="2015-04" db="UniProtKB">
        <authorList>
            <consortium name="EnsemblPlants"/>
        </authorList>
    </citation>
    <scope>IDENTIFICATION</scope>
    <source>
        <strain evidence="2">cv. Jemalong A17</strain>
    </source>
</reference>
<evidence type="ECO:0000313" key="2">
    <source>
        <dbReference type="EnsemblPlants" id="AES79798"/>
    </source>
</evidence>
<dbReference type="Proteomes" id="UP000002051">
    <property type="component" value="Unassembled WGS sequence"/>
</dbReference>
<organism evidence="1 3">
    <name type="scientific">Medicago truncatula</name>
    <name type="common">Barrel medic</name>
    <name type="synonym">Medicago tribuloides</name>
    <dbReference type="NCBI Taxonomy" id="3880"/>
    <lineage>
        <taxon>Eukaryota</taxon>
        <taxon>Viridiplantae</taxon>
        <taxon>Streptophyta</taxon>
        <taxon>Embryophyta</taxon>
        <taxon>Tracheophyta</taxon>
        <taxon>Spermatophyta</taxon>
        <taxon>Magnoliopsida</taxon>
        <taxon>eudicotyledons</taxon>
        <taxon>Gunneridae</taxon>
        <taxon>Pentapetalae</taxon>
        <taxon>rosids</taxon>
        <taxon>fabids</taxon>
        <taxon>Fabales</taxon>
        <taxon>Fabaceae</taxon>
        <taxon>Papilionoideae</taxon>
        <taxon>50 kb inversion clade</taxon>
        <taxon>NPAAA clade</taxon>
        <taxon>Hologalegina</taxon>
        <taxon>IRL clade</taxon>
        <taxon>Trifolieae</taxon>
        <taxon>Medicago</taxon>
    </lineage>
</organism>
<evidence type="ECO:0000313" key="3">
    <source>
        <dbReference type="Proteomes" id="UP000002051"/>
    </source>
</evidence>
<dbReference type="PaxDb" id="3880-AES79798"/>
<name>G7KX38_MEDTR</name>
<dbReference type="HOGENOM" id="CLU_2501381_0_0_1"/>
<reference evidence="1 3" key="1">
    <citation type="journal article" date="2011" name="Nature">
        <title>The Medicago genome provides insight into the evolution of rhizobial symbioses.</title>
        <authorList>
            <person name="Young N.D."/>
            <person name="Debelle F."/>
            <person name="Oldroyd G.E."/>
            <person name="Geurts R."/>
            <person name="Cannon S.B."/>
            <person name="Udvardi M.K."/>
            <person name="Benedito V.A."/>
            <person name="Mayer K.F."/>
            <person name="Gouzy J."/>
            <person name="Schoof H."/>
            <person name="Van de Peer Y."/>
            <person name="Proost S."/>
            <person name="Cook D.R."/>
            <person name="Meyers B.C."/>
            <person name="Spannagl M."/>
            <person name="Cheung F."/>
            <person name="De Mita S."/>
            <person name="Krishnakumar V."/>
            <person name="Gundlach H."/>
            <person name="Zhou S."/>
            <person name="Mudge J."/>
            <person name="Bharti A.K."/>
            <person name="Murray J.D."/>
            <person name="Naoumkina M.A."/>
            <person name="Rosen B."/>
            <person name="Silverstein K.A."/>
            <person name="Tang H."/>
            <person name="Rombauts S."/>
            <person name="Zhao P.X."/>
            <person name="Zhou P."/>
            <person name="Barbe V."/>
            <person name="Bardou P."/>
            <person name="Bechner M."/>
            <person name="Bellec A."/>
            <person name="Berger A."/>
            <person name="Berges H."/>
            <person name="Bidwell S."/>
            <person name="Bisseling T."/>
            <person name="Choisne N."/>
            <person name="Couloux A."/>
            <person name="Denny R."/>
            <person name="Deshpande S."/>
            <person name="Dai X."/>
            <person name="Doyle J.J."/>
            <person name="Dudez A.M."/>
            <person name="Farmer A.D."/>
            <person name="Fouteau S."/>
            <person name="Franken C."/>
            <person name="Gibelin C."/>
            <person name="Gish J."/>
            <person name="Goldstein S."/>
            <person name="Gonzalez A.J."/>
            <person name="Green P.J."/>
            <person name="Hallab A."/>
            <person name="Hartog M."/>
            <person name="Hua A."/>
            <person name="Humphray S.J."/>
            <person name="Jeong D.H."/>
            <person name="Jing Y."/>
            <person name="Jocker A."/>
            <person name="Kenton S.M."/>
            <person name="Kim D.J."/>
            <person name="Klee K."/>
            <person name="Lai H."/>
            <person name="Lang C."/>
            <person name="Lin S."/>
            <person name="Macmil S.L."/>
            <person name="Magdelenat G."/>
            <person name="Matthews L."/>
            <person name="McCorrison J."/>
            <person name="Monaghan E.L."/>
            <person name="Mun J.H."/>
            <person name="Najar F.Z."/>
            <person name="Nicholson C."/>
            <person name="Noirot C."/>
            <person name="O'Bleness M."/>
            <person name="Paule C.R."/>
            <person name="Poulain J."/>
            <person name="Prion F."/>
            <person name="Qin B."/>
            <person name="Qu C."/>
            <person name="Retzel E.F."/>
            <person name="Riddle C."/>
            <person name="Sallet E."/>
            <person name="Samain S."/>
            <person name="Samson N."/>
            <person name="Sanders I."/>
            <person name="Saurat O."/>
            <person name="Scarpelli C."/>
            <person name="Schiex T."/>
            <person name="Segurens B."/>
            <person name="Severin A.J."/>
            <person name="Sherrier D.J."/>
            <person name="Shi R."/>
            <person name="Sims S."/>
            <person name="Singer S.R."/>
            <person name="Sinharoy S."/>
            <person name="Sterck L."/>
            <person name="Viollet A."/>
            <person name="Wang B.B."/>
            <person name="Wang K."/>
            <person name="Wang M."/>
            <person name="Wang X."/>
            <person name="Warfsmann J."/>
            <person name="Weissenbach J."/>
            <person name="White D.D."/>
            <person name="White J.D."/>
            <person name="Wiley G.B."/>
            <person name="Wincker P."/>
            <person name="Xing Y."/>
            <person name="Yang L."/>
            <person name="Yao Z."/>
            <person name="Ying F."/>
            <person name="Zhai J."/>
            <person name="Zhou L."/>
            <person name="Zuber A."/>
            <person name="Denarie J."/>
            <person name="Dixon R.A."/>
            <person name="May G.D."/>
            <person name="Schwartz D.C."/>
            <person name="Rogers J."/>
            <person name="Quetier F."/>
            <person name="Town C.D."/>
            <person name="Roe B.A."/>
        </authorList>
    </citation>
    <scope>NUCLEOTIDE SEQUENCE [LARGE SCALE GENOMIC DNA]</scope>
    <source>
        <strain evidence="1">A17</strain>
        <strain evidence="2 3">cv. Jemalong A17</strain>
    </source>
</reference>
<proteinExistence type="predicted"/>